<comment type="catalytic activity">
    <reaction evidence="13">
        <text>NAD(+) + (ADP-D-ribosyl)n-acceptor = nicotinamide + (ADP-D-ribosyl)n+1-acceptor + H(+).</text>
        <dbReference type="EC" id="2.4.2.30"/>
    </reaction>
</comment>
<dbReference type="InterPro" id="IPR008893">
    <property type="entry name" value="WGR_domain"/>
</dbReference>
<dbReference type="AlphaFoldDB" id="A0A9P1DQA1"/>
<reference evidence="21" key="1">
    <citation type="submission" date="2022-10" db="EMBL/GenBank/DDBJ databases">
        <authorList>
            <person name="Chen Y."/>
            <person name="Dougan E. K."/>
            <person name="Chan C."/>
            <person name="Rhodes N."/>
            <person name="Thang M."/>
        </authorList>
    </citation>
    <scope>NUCLEOTIDE SEQUENCE</scope>
</reference>
<keyword evidence="9" id="KW-0862">Zinc</keyword>
<keyword evidence="23" id="KW-1185">Reference proteome</keyword>
<evidence type="ECO:0000256" key="1">
    <source>
        <dbReference type="ARBA" id="ARBA00004123"/>
    </source>
</evidence>
<dbReference type="SUPFAM" id="SSF57716">
    <property type="entry name" value="Glucocorticoid receptor-like (DNA-binding domain)"/>
    <property type="match status" value="1"/>
</dbReference>
<dbReference type="PROSITE" id="PS51996">
    <property type="entry name" value="TR_MART"/>
    <property type="match status" value="1"/>
</dbReference>
<evidence type="ECO:0000259" key="19">
    <source>
        <dbReference type="PROSITE" id="PS51060"/>
    </source>
</evidence>
<dbReference type="GO" id="GO:0006302">
    <property type="term" value="P:double-strand break repair"/>
    <property type="evidence" value="ECO:0007669"/>
    <property type="project" value="TreeGrafter"/>
</dbReference>
<dbReference type="Pfam" id="PF02877">
    <property type="entry name" value="PARP_reg"/>
    <property type="match status" value="1"/>
</dbReference>
<dbReference type="InterPro" id="IPR001357">
    <property type="entry name" value="BRCT_dom"/>
</dbReference>
<dbReference type="GO" id="GO:0003950">
    <property type="term" value="F:NAD+ poly-ADP-ribosyltransferase activity"/>
    <property type="evidence" value="ECO:0007669"/>
    <property type="project" value="UniProtKB-EC"/>
</dbReference>
<dbReference type="Proteomes" id="UP001152797">
    <property type="component" value="Unassembled WGS sequence"/>
</dbReference>
<keyword evidence="6" id="KW-0479">Metal-binding</keyword>
<name>A0A9P1DQA1_9DINO</name>
<evidence type="ECO:0000259" key="18">
    <source>
        <dbReference type="PROSITE" id="PS50172"/>
    </source>
</evidence>
<feature type="domain" description="BRCT" evidence="18">
    <location>
        <begin position="228"/>
        <end position="306"/>
    </location>
</feature>
<dbReference type="PROSITE" id="PS50172">
    <property type="entry name" value="BRCT"/>
    <property type="match status" value="1"/>
</dbReference>
<evidence type="ECO:0000313" key="23">
    <source>
        <dbReference type="Proteomes" id="UP001152797"/>
    </source>
</evidence>
<keyword evidence="8" id="KW-0863">Zinc-finger</keyword>
<feature type="domain" description="PARP alpha-helical" evidence="19">
    <location>
        <begin position="457"/>
        <end position="586"/>
    </location>
</feature>
<keyword evidence="5" id="KW-0548">Nucleotidyltransferase</keyword>
<evidence type="ECO:0000256" key="3">
    <source>
        <dbReference type="ARBA" id="ARBA00022676"/>
    </source>
</evidence>
<dbReference type="GO" id="GO:0003677">
    <property type="term" value="F:DNA binding"/>
    <property type="evidence" value="ECO:0007669"/>
    <property type="project" value="InterPro"/>
</dbReference>
<evidence type="ECO:0000256" key="11">
    <source>
        <dbReference type="ARBA" id="ARBA00023242"/>
    </source>
</evidence>
<dbReference type="InterPro" id="IPR050800">
    <property type="entry name" value="ARTD/PARP"/>
</dbReference>
<evidence type="ECO:0000259" key="17">
    <source>
        <dbReference type="PROSITE" id="PS50064"/>
    </source>
</evidence>
<evidence type="ECO:0000256" key="7">
    <source>
        <dbReference type="ARBA" id="ARBA00022765"/>
    </source>
</evidence>
<keyword evidence="3 15" id="KW-0328">Glycosyltransferase</keyword>
<dbReference type="EC" id="2.4.2.31" evidence="15"/>
<dbReference type="GO" id="GO:0008270">
    <property type="term" value="F:zinc ion binding"/>
    <property type="evidence" value="ECO:0007669"/>
    <property type="project" value="UniProtKB-KW"/>
</dbReference>
<dbReference type="Pfam" id="PF21728">
    <property type="entry name" value="PADR1_N"/>
    <property type="match status" value="1"/>
</dbReference>
<evidence type="ECO:0000256" key="5">
    <source>
        <dbReference type="ARBA" id="ARBA00022695"/>
    </source>
</evidence>
<dbReference type="Pfam" id="PF00533">
    <property type="entry name" value="BRCT"/>
    <property type="match status" value="1"/>
</dbReference>
<dbReference type="InterPro" id="IPR036616">
    <property type="entry name" value="Poly(ADP-ribose)pol_reg_dom_sf"/>
</dbReference>
<keyword evidence="10 15" id="KW-0520">NAD</keyword>
<dbReference type="GO" id="GO:0005730">
    <property type="term" value="C:nucleolus"/>
    <property type="evidence" value="ECO:0007669"/>
    <property type="project" value="TreeGrafter"/>
</dbReference>
<dbReference type="GO" id="GO:0016779">
    <property type="term" value="F:nucleotidyltransferase activity"/>
    <property type="evidence" value="ECO:0007669"/>
    <property type="project" value="UniProtKB-KW"/>
</dbReference>
<evidence type="ECO:0000256" key="16">
    <source>
        <dbReference type="SAM" id="MobiDB-lite"/>
    </source>
</evidence>
<dbReference type="Pfam" id="PF08063">
    <property type="entry name" value="Zn_ribbon_PADR1"/>
    <property type="match status" value="1"/>
</dbReference>
<keyword evidence="15" id="KW-0521">NADP</keyword>
<dbReference type="InterPro" id="IPR001510">
    <property type="entry name" value="Znf_PARP"/>
</dbReference>
<evidence type="ECO:0000256" key="15">
    <source>
        <dbReference type="RuleBase" id="RU361228"/>
    </source>
</evidence>
<feature type="domain" description="WGR" evidence="20">
    <location>
        <begin position="357"/>
        <end position="461"/>
    </location>
</feature>
<dbReference type="SUPFAM" id="SSF142921">
    <property type="entry name" value="WGR domain-like"/>
    <property type="match status" value="1"/>
</dbReference>
<dbReference type="InterPro" id="IPR036930">
    <property type="entry name" value="WGR_dom_sf"/>
</dbReference>
<dbReference type="OrthoDB" id="2017365at2759"/>
<evidence type="ECO:0000256" key="14">
    <source>
        <dbReference type="ARBA" id="ARBA00047597"/>
    </source>
</evidence>
<comment type="similarity">
    <text evidence="2 15">Belongs to the Arg-specific ADP-ribosyltransferase family.</text>
</comment>
<evidence type="ECO:0000313" key="22">
    <source>
        <dbReference type="EMBL" id="CAL4800606.1"/>
    </source>
</evidence>
<dbReference type="SUPFAM" id="SSF47587">
    <property type="entry name" value="Domain of poly(ADP-ribose) polymerase"/>
    <property type="match status" value="1"/>
</dbReference>
<proteinExistence type="inferred from homology"/>
<feature type="region of interest" description="Disordered" evidence="16">
    <location>
        <begin position="472"/>
        <end position="497"/>
    </location>
</feature>
<dbReference type="PROSITE" id="PS51977">
    <property type="entry name" value="WGR"/>
    <property type="match status" value="1"/>
</dbReference>
<evidence type="ECO:0000256" key="2">
    <source>
        <dbReference type="ARBA" id="ARBA00009558"/>
    </source>
</evidence>
<evidence type="ECO:0000256" key="10">
    <source>
        <dbReference type="ARBA" id="ARBA00023027"/>
    </source>
</evidence>
<gene>
    <name evidence="21" type="ORF">C1SCF055_LOCUS38284</name>
</gene>
<dbReference type="EMBL" id="CAMXCT010005791">
    <property type="protein sequence ID" value="CAI4013294.1"/>
    <property type="molecule type" value="Genomic_DNA"/>
</dbReference>
<dbReference type="SMART" id="SM01335">
    <property type="entry name" value="PADR1"/>
    <property type="match status" value="1"/>
</dbReference>
<dbReference type="EMBL" id="CAMXCT030005791">
    <property type="protein sequence ID" value="CAL4800606.1"/>
    <property type="molecule type" value="Genomic_DNA"/>
</dbReference>
<dbReference type="Pfam" id="PF01129">
    <property type="entry name" value="ART"/>
    <property type="match status" value="1"/>
</dbReference>
<dbReference type="GO" id="GO:0070212">
    <property type="term" value="P:protein poly-ADP-ribosylation"/>
    <property type="evidence" value="ECO:0007669"/>
    <property type="project" value="TreeGrafter"/>
</dbReference>
<evidence type="ECO:0000256" key="8">
    <source>
        <dbReference type="ARBA" id="ARBA00022771"/>
    </source>
</evidence>
<feature type="domain" description="PARP-type" evidence="17">
    <location>
        <begin position="12"/>
        <end position="70"/>
    </location>
</feature>
<keyword evidence="7" id="KW-0013">ADP-ribosylation</keyword>
<dbReference type="CDD" id="cd08001">
    <property type="entry name" value="WGR_PARP1_like"/>
    <property type="match status" value="1"/>
</dbReference>
<dbReference type="Gene3D" id="3.90.176.10">
    <property type="entry name" value="Toxin ADP-ribosyltransferase, Chain A, domain 1"/>
    <property type="match status" value="1"/>
</dbReference>
<dbReference type="InterPro" id="IPR004102">
    <property type="entry name" value="Poly(ADP-ribose)pol_reg_dom"/>
</dbReference>
<dbReference type="SUPFAM" id="SSF56399">
    <property type="entry name" value="ADP-ribosylation"/>
    <property type="match status" value="1"/>
</dbReference>
<dbReference type="Pfam" id="PF05406">
    <property type="entry name" value="WGR"/>
    <property type="match status" value="1"/>
</dbReference>
<dbReference type="PANTHER" id="PTHR10459:SF60">
    <property type="entry name" value="POLY [ADP-RIBOSE] POLYMERASE 2"/>
    <property type="match status" value="1"/>
</dbReference>
<comment type="similarity">
    <text evidence="12">Belongs to the ARTD/PARP family.</text>
</comment>
<protein>
    <recommendedName>
        <fullName evidence="15">NAD(P)(+)--arginine ADP-ribosyltransferase</fullName>
        <ecNumber evidence="15">2.4.2.31</ecNumber>
    </recommendedName>
    <alternativeName>
        <fullName evidence="15">Mono(ADP-ribosyl)transferase</fullName>
    </alternativeName>
</protein>
<evidence type="ECO:0000256" key="12">
    <source>
        <dbReference type="ARBA" id="ARBA00024347"/>
    </source>
</evidence>
<comment type="caution">
    <text evidence="21">The sequence shown here is derived from an EMBL/GenBank/DDBJ whole genome shotgun (WGS) entry which is preliminary data.</text>
</comment>
<accession>A0A9P1DQA1</accession>
<keyword evidence="4 15" id="KW-0808">Transferase</keyword>
<dbReference type="GO" id="GO:0106274">
    <property type="term" value="F:NAD+-protein-arginine ADP-ribosyltransferase activity"/>
    <property type="evidence" value="ECO:0007669"/>
    <property type="project" value="UniProtKB-EC"/>
</dbReference>
<evidence type="ECO:0000256" key="9">
    <source>
        <dbReference type="ARBA" id="ARBA00022833"/>
    </source>
</evidence>
<evidence type="ECO:0000256" key="4">
    <source>
        <dbReference type="ARBA" id="ARBA00022679"/>
    </source>
</evidence>
<dbReference type="Gene3D" id="3.40.50.10190">
    <property type="entry name" value="BRCT domain"/>
    <property type="match status" value="1"/>
</dbReference>
<dbReference type="PROSITE" id="PS50064">
    <property type="entry name" value="ZF_PARP_2"/>
    <property type="match status" value="1"/>
</dbReference>
<dbReference type="SMART" id="SM01336">
    <property type="entry name" value="zf-PARP"/>
    <property type="match status" value="1"/>
</dbReference>
<dbReference type="InterPro" id="IPR000768">
    <property type="entry name" value="ART"/>
</dbReference>
<dbReference type="SMART" id="SM00773">
    <property type="entry name" value="WGR"/>
    <property type="match status" value="1"/>
</dbReference>
<evidence type="ECO:0000259" key="20">
    <source>
        <dbReference type="PROSITE" id="PS51977"/>
    </source>
</evidence>
<comment type="subcellular location">
    <subcellularLocation>
        <location evidence="1">Nucleus</location>
    </subcellularLocation>
</comment>
<dbReference type="InterPro" id="IPR012982">
    <property type="entry name" value="PARP1-like_PADR1_Zn_ribbon"/>
</dbReference>
<comment type="catalytic activity">
    <reaction evidence="14 15">
        <text>L-arginyl-[protein] + NAD(+) = N(omega)-(ADP-D-ribosyl)-L-arginyl-[protein] + nicotinamide + H(+)</text>
        <dbReference type="Rhea" id="RHEA:19149"/>
        <dbReference type="Rhea" id="RHEA-COMP:10532"/>
        <dbReference type="Rhea" id="RHEA-COMP:15087"/>
        <dbReference type="ChEBI" id="CHEBI:15378"/>
        <dbReference type="ChEBI" id="CHEBI:17154"/>
        <dbReference type="ChEBI" id="CHEBI:29965"/>
        <dbReference type="ChEBI" id="CHEBI:57540"/>
        <dbReference type="ChEBI" id="CHEBI:142554"/>
        <dbReference type="EC" id="2.4.2.31"/>
    </reaction>
</comment>
<dbReference type="Gene3D" id="3.30.1740.10">
    <property type="entry name" value="Zinc finger, PARP-type"/>
    <property type="match status" value="1"/>
</dbReference>
<dbReference type="InterPro" id="IPR036957">
    <property type="entry name" value="Znf_PARP_sf"/>
</dbReference>
<dbReference type="PROSITE" id="PS51060">
    <property type="entry name" value="PARP_ALPHA_HD"/>
    <property type="match status" value="1"/>
</dbReference>
<dbReference type="InterPro" id="IPR036420">
    <property type="entry name" value="BRCT_dom_sf"/>
</dbReference>
<dbReference type="PROSITE" id="PS52007">
    <property type="entry name" value="PADR1"/>
    <property type="match status" value="1"/>
</dbReference>
<evidence type="ECO:0000256" key="6">
    <source>
        <dbReference type="ARBA" id="ARBA00022723"/>
    </source>
</evidence>
<evidence type="ECO:0000256" key="13">
    <source>
        <dbReference type="ARBA" id="ARBA00033987"/>
    </source>
</evidence>
<dbReference type="EMBL" id="CAMXCT020005791">
    <property type="protein sequence ID" value="CAL1166669.1"/>
    <property type="molecule type" value="Genomic_DNA"/>
</dbReference>
<dbReference type="Gene3D" id="1.20.142.10">
    <property type="entry name" value="Poly(ADP-ribose) polymerase, regulatory domain"/>
    <property type="match status" value="1"/>
</dbReference>
<dbReference type="SUPFAM" id="SSF52113">
    <property type="entry name" value="BRCT domain"/>
    <property type="match status" value="1"/>
</dbReference>
<reference evidence="22 23" key="2">
    <citation type="submission" date="2024-05" db="EMBL/GenBank/DDBJ databases">
        <authorList>
            <person name="Chen Y."/>
            <person name="Shah S."/>
            <person name="Dougan E. K."/>
            <person name="Thang M."/>
            <person name="Chan C."/>
        </authorList>
    </citation>
    <scope>NUCLEOTIDE SEQUENCE [LARGE SCALE GENOMIC DNA]</scope>
</reference>
<dbReference type="Gene3D" id="3.90.640.80">
    <property type="match status" value="1"/>
</dbReference>
<dbReference type="SMART" id="SM00292">
    <property type="entry name" value="BRCT"/>
    <property type="match status" value="1"/>
</dbReference>
<evidence type="ECO:0000313" key="21">
    <source>
        <dbReference type="EMBL" id="CAI4013294.1"/>
    </source>
</evidence>
<dbReference type="PANTHER" id="PTHR10459">
    <property type="entry name" value="DNA LIGASE"/>
    <property type="match status" value="1"/>
</dbReference>
<organism evidence="21">
    <name type="scientific">Cladocopium goreaui</name>
    <dbReference type="NCBI Taxonomy" id="2562237"/>
    <lineage>
        <taxon>Eukaryota</taxon>
        <taxon>Sar</taxon>
        <taxon>Alveolata</taxon>
        <taxon>Dinophyceae</taxon>
        <taxon>Suessiales</taxon>
        <taxon>Symbiodiniaceae</taxon>
        <taxon>Cladocopium</taxon>
    </lineage>
</organism>
<sequence>MHHQPHSPSFRRIGKIVASDTFDGKITNWFHAGCLLSGNCLPRHVGLLAGFSSLRPEEQKDILKFIPKSEEGNSGGASDSKLATQSKKLHEIQDMLQELAPKDLNEMAVLNEYPTQKLRVNSTLLQLCADGVLFGATAPCEVCKDHGRPGRILLDGEVYKCTGWLTDHLKCSFQTQEPERQLWQLTPAAKQLGNGKLGKMKLKVGTRIFNRKITEDGPEPSQSSQTVQAKPPLLNLTVYVSKGFEKNHREELADLVKGHMGQITDTITKATCFVVSSSELLKKDPKEVEAAKTEGVPGVDEFFLYKLEVGTVTDMAPNLLWGDARKQFKKIEEVATQRFVEKEGVNMDTDIGELIERAHVLVDRSKQRVYSEMLSQTDMVSGTNSFYTLCVLESDKDSGGSCYWVWRKWGRIGVSQGGTKLEEHHSSKVNAIQSFSKLYLDKTGNTYGHKPSEFVQKPGKFSRVDIQHKALQRKKAKTEHEEEVDPSQEEAQGGQPLGQLSKAAVEKGNTVLDSIENLLMEIGEGGTPNAMQKARINAHSAEFYALIPHNFGLKAPPPINNQDLLGSERALLQFYLRMGFEDIGGEDEEKLTPISGVMELPLPSTLLDGCKSICSKKDVENCTKKGKALEKKKAGKPIKAMNQELYGSILLYTSNAIYKQLNKALRDEDRDQAAAYYSYLRMLFEACARLPTREVTLWRGVGVDLFEQYKVGSTITWWGVSSCTSDKNVVHNFANGCAGASTVLTVETQTACEISELSFYANESESILLPGTQLKVLSSEKKGKTAHIRLQEVGRQADQSAKPLRFLVDSLVFQCHYVPEPERPTTELNHL</sequence>
<dbReference type="InterPro" id="IPR049296">
    <property type="entry name" value="PARP1-like_PADR1_N"/>
</dbReference>
<keyword evidence="11" id="KW-0539">Nucleus</keyword>